<proteinExistence type="predicted"/>
<dbReference type="Proteomes" id="UP000821845">
    <property type="component" value="Chromosome 8"/>
</dbReference>
<evidence type="ECO:0000313" key="2">
    <source>
        <dbReference type="Proteomes" id="UP000821845"/>
    </source>
</evidence>
<evidence type="ECO:0000313" key="1">
    <source>
        <dbReference type="EMBL" id="KAH6924795.1"/>
    </source>
</evidence>
<sequence length="241" mass="27091">MSGLKHVSDKHPELLENADDTIAPSQMTDDESSDFVPQTLDEASLDSDLGTCQHCITALEKKDIAVRERRYNTSLDGVYLKCPYCDTAKAYNAMKEDEDGTPLASTGTCGDREAEKSASAPESLPCLFCGKSWDKREIQDHMTACLEDVTECPECVEEVKRKDYEEHIMQCSKTEAEKKAVDAPTNSQNVDDDSETRQKVEEIETLKQAIQHPYMRGLEHTQGIGFTARESYGFEETERWT</sequence>
<reference evidence="1" key="1">
    <citation type="submission" date="2020-05" db="EMBL/GenBank/DDBJ databases">
        <title>Large-scale comparative analyses of tick genomes elucidate their genetic diversity and vector capacities.</title>
        <authorList>
            <person name="Jia N."/>
            <person name="Wang J."/>
            <person name="Shi W."/>
            <person name="Du L."/>
            <person name="Sun Y."/>
            <person name="Zhan W."/>
            <person name="Jiang J."/>
            <person name="Wang Q."/>
            <person name="Zhang B."/>
            <person name="Ji P."/>
            <person name="Sakyi L.B."/>
            <person name="Cui X."/>
            <person name="Yuan T."/>
            <person name="Jiang B."/>
            <person name="Yang W."/>
            <person name="Lam T.T.-Y."/>
            <person name="Chang Q."/>
            <person name="Ding S."/>
            <person name="Wang X."/>
            <person name="Zhu J."/>
            <person name="Ruan X."/>
            <person name="Zhao L."/>
            <person name="Wei J."/>
            <person name="Que T."/>
            <person name="Du C."/>
            <person name="Cheng J."/>
            <person name="Dai P."/>
            <person name="Han X."/>
            <person name="Huang E."/>
            <person name="Gao Y."/>
            <person name="Liu J."/>
            <person name="Shao H."/>
            <person name="Ye R."/>
            <person name="Li L."/>
            <person name="Wei W."/>
            <person name="Wang X."/>
            <person name="Wang C."/>
            <person name="Yang T."/>
            <person name="Huo Q."/>
            <person name="Li W."/>
            <person name="Guo W."/>
            <person name="Chen H."/>
            <person name="Zhou L."/>
            <person name="Ni X."/>
            <person name="Tian J."/>
            <person name="Zhou Y."/>
            <person name="Sheng Y."/>
            <person name="Liu T."/>
            <person name="Pan Y."/>
            <person name="Xia L."/>
            <person name="Li J."/>
            <person name="Zhao F."/>
            <person name="Cao W."/>
        </authorList>
    </citation>
    <scope>NUCLEOTIDE SEQUENCE</scope>
    <source>
        <strain evidence="1">Hyas-2018</strain>
    </source>
</reference>
<name>A0ACB7RQY4_HYAAI</name>
<protein>
    <submittedName>
        <fullName evidence="1">Uncharacterized protein</fullName>
    </submittedName>
</protein>
<comment type="caution">
    <text evidence="1">The sequence shown here is derived from an EMBL/GenBank/DDBJ whole genome shotgun (WGS) entry which is preliminary data.</text>
</comment>
<gene>
    <name evidence="1" type="ORF">HPB50_025125</name>
</gene>
<dbReference type="EMBL" id="CM023488">
    <property type="protein sequence ID" value="KAH6924795.1"/>
    <property type="molecule type" value="Genomic_DNA"/>
</dbReference>
<keyword evidence="2" id="KW-1185">Reference proteome</keyword>
<organism evidence="1 2">
    <name type="scientific">Hyalomma asiaticum</name>
    <name type="common">Tick</name>
    <dbReference type="NCBI Taxonomy" id="266040"/>
    <lineage>
        <taxon>Eukaryota</taxon>
        <taxon>Metazoa</taxon>
        <taxon>Ecdysozoa</taxon>
        <taxon>Arthropoda</taxon>
        <taxon>Chelicerata</taxon>
        <taxon>Arachnida</taxon>
        <taxon>Acari</taxon>
        <taxon>Parasitiformes</taxon>
        <taxon>Ixodida</taxon>
        <taxon>Ixodoidea</taxon>
        <taxon>Ixodidae</taxon>
        <taxon>Hyalomminae</taxon>
        <taxon>Hyalomma</taxon>
    </lineage>
</organism>
<accession>A0ACB7RQY4</accession>